<evidence type="ECO:0000313" key="2">
    <source>
        <dbReference type="EMBL" id="TWP37024.1"/>
    </source>
</evidence>
<dbReference type="InterPro" id="IPR047703">
    <property type="entry name" value="SCO2322-like"/>
</dbReference>
<keyword evidence="3" id="KW-1185">Reference proteome</keyword>
<name>A0A563E575_9MICO</name>
<proteinExistence type="predicted"/>
<gene>
    <name evidence="2" type="ORF">FGL98_08195</name>
</gene>
<evidence type="ECO:0008006" key="4">
    <source>
        <dbReference type="Google" id="ProtNLM"/>
    </source>
</evidence>
<comment type="caution">
    <text evidence="2">The sequence shown here is derived from an EMBL/GenBank/DDBJ whole genome shotgun (WGS) entry which is preliminary data.</text>
</comment>
<reference evidence="2 3" key="2">
    <citation type="submission" date="2019-08" db="EMBL/GenBank/DDBJ databases">
        <title>Jejuicoccus antrihumi gen. nov., sp. nov., a new member of the family Dermacoccaceae isolated from a cave.</title>
        <authorList>
            <person name="Schumann P."/>
            <person name="Kim I.S."/>
        </authorList>
    </citation>
    <scope>NUCLEOTIDE SEQUENCE [LARGE SCALE GENOMIC DNA]</scope>
    <source>
        <strain evidence="2 3">C5-26</strain>
    </source>
</reference>
<keyword evidence="1" id="KW-1133">Transmembrane helix</keyword>
<evidence type="ECO:0000313" key="3">
    <source>
        <dbReference type="Proteomes" id="UP000320244"/>
    </source>
</evidence>
<reference evidence="2 3" key="1">
    <citation type="submission" date="2019-05" db="EMBL/GenBank/DDBJ databases">
        <authorList>
            <person name="Lee S.D."/>
        </authorList>
    </citation>
    <scope>NUCLEOTIDE SEQUENCE [LARGE SCALE GENOMIC DNA]</scope>
    <source>
        <strain evidence="2 3">C5-26</strain>
    </source>
</reference>
<sequence length="241" mass="24705">MQRTFSPHSGRLTGVGLVLALLMIVLPMSSAHAATYQYWGYWSLKGSTWTFSQKGPADTHPADGSIEGWRWSISGTSARHPRGVVTFAKVCAGTPAKSGDKRVAVVIDYGRAADASTGTPPSPIAKCAQVPTAATGADVLADVTSVRNAKGLVCGISNWPASGCGGEIKKVTAAQQAPDTAVAIKVAAAASASPRATASTSPAASSSSGAVTGWVVAIVVIILIVLVLLLVLRRRRAALED</sequence>
<dbReference type="EMBL" id="VCQV01000008">
    <property type="protein sequence ID" value="TWP37024.1"/>
    <property type="molecule type" value="Genomic_DNA"/>
</dbReference>
<protein>
    <recommendedName>
        <fullName evidence="4">Secreted protein</fullName>
    </recommendedName>
</protein>
<dbReference type="NCBIfam" id="NF040672">
    <property type="entry name" value="SCO2322_fam"/>
    <property type="match status" value="1"/>
</dbReference>
<keyword evidence="1" id="KW-0812">Transmembrane</keyword>
<accession>A0A563E575</accession>
<keyword evidence="1" id="KW-0472">Membrane</keyword>
<dbReference type="AlphaFoldDB" id="A0A563E575"/>
<feature type="transmembrane region" description="Helical" evidence="1">
    <location>
        <begin position="211"/>
        <end position="232"/>
    </location>
</feature>
<evidence type="ECO:0000256" key="1">
    <source>
        <dbReference type="SAM" id="Phobius"/>
    </source>
</evidence>
<organism evidence="2 3">
    <name type="scientific">Leekyejoonella antrihumi</name>
    <dbReference type="NCBI Taxonomy" id="1660198"/>
    <lineage>
        <taxon>Bacteria</taxon>
        <taxon>Bacillati</taxon>
        <taxon>Actinomycetota</taxon>
        <taxon>Actinomycetes</taxon>
        <taxon>Micrococcales</taxon>
        <taxon>Dermacoccaceae</taxon>
        <taxon>Leekyejoonella</taxon>
    </lineage>
</organism>
<dbReference type="OrthoDB" id="3530682at2"/>
<dbReference type="Proteomes" id="UP000320244">
    <property type="component" value="Unassembled WGS sequence"/>
</dbReference>
<dbReference type="RefSeq" id="WP_146316266.1">
    <property type="nucleotide sequence ID" value="NZ_VCQV01000008.1"/>
</dbReference>